<proteinExistence type="predicted"/>
<dbReference type="RefSeq" id="WP_008526619.1">
    <property type="nucleotide sequence ID" value="NZ_AFNT02000044.1"/>
</dbReference>
<dbReference type="Proteomes" id="UP000003861">
    <property type="component" value="Unassembled WGS sequence"/>
</dbReference>
<evidence type="ECO:0000313" key="2">
    <source>
        <dbReference type="EMBL" id="ERJ05121.1"/>
    </source>
</evidence>
<dbReference type="AlphaFoldDB" id="U2DZA6"/>
<name>U2DZA6_9EURY</name>
<evidence type="ECO:0000313" key="3">
    <source>
        <dbReference type="Proteomes" id="UP000003861"/>
    </source>
</evidence>
<protein>
    <submittedName>
        <fullName evidence="2">Uncharacterized protein</fullName>
    </submittedName>
</protein>
<feature type="region of interest" description="Disordered" evidence="1">
    <location>
        <begin position="1"/>
        <end position="21"/>
    </location>
</feature>
<sequence length="123" mass="14106">MATTTTQEANQATTSKESGCQEIEIADGDYGYIGVDEEGNHHHYHEGENTIYVTSKAAEEFVPEGTVLYYYRIQGEIEEEVDLDKDVFEDKKVVDWIAFIDENRGWQDQPKSIADRLRELLDL</sequence>
<reference evidence="2 3" key="1">
    <citation type="journal article" date="2011" name="J. Bacteriol.">
        <title>Genome sequence of Halorhabdus tiamatea, the first archaeon isolated from a deep-sea anoxic brine lake.</title>
        <authorList>
            <person name="Antunes A."/>
            <person name="Alam I."/>
            <person name="Bajic V.B."/>
            <person name="Stingl U."/>
        </authorList>
    </citation>
    <scope>NUCLEOTIDE SEQUENCE [LARGE SCALE GENOMIC DNA]</scope>
    <source>
        <strain evidence="2 3">SARL4B</strain>
    </source>
</reference>
<evidence type="ECO:0000256" key="1">
    <source>
        <dbReference type="SAM" id="MobiDB-lite"/>
    </source>
</evidence>
<feature type="compositionally biased region" description="Low complexity" evidence="1">
    <location>
        <begin position="1"/>
        <end position="14"/>
    </location>
</feature>
<gene>
    <name evidence="2" type="ORF">HLRTI_002920</name>
</gene>
<accession>U2DZA6</accession>
<comment type="caution">
    <text evidence="2">The sequence shown here is derived from an EMBL/GenBank/DDBJ whole genome shotgun (WGS) entry which is preliminary data.</text>
</comment>
<organism evidence="2 3">
    <name type="scientific">Halorhabdus tiamatea SARL4B</name>
    <dbReference type="NCBI Taxonomy" id="1033806"/>
    <lineage>
        <taxon>Archaea</taxon>
        <taxon>Methanobacteriati</taxon>
        <taxon>Methanobacteriota</taxon>
        <taxon>Stenosarchaea group</taxon>
        <taxon>Halobacteria</taxon>
        <taxon>Halobacteriales</taxon>
        <taxon>Haloarculaceae</taxon>
        <taxon>Halorhabdus</taxon>
    </lineage>
</organism>
<dbReference type="EMBL" id="AFNT02000044">
    <property type="protein sequence ID" value="ERJ05121.1"/>
    <property type="molecule type" value="Genomic_DNA"/>
</dbReference>
<reference evidence="2 3" key="2">
    <citation type="journal article" date="2013" name="PLoS ONE">
        <title>INDIGO - INtegrated Data Warehouse of MIcrobial GenOmes with Examples from the Red Sea Extremophiles.</title>
        <authorList>
            <person name="Alam I."/>
            <person name="Antunes A."/>
            <person name="Kamau A.A."/>
            <person name="Ba Alawi W."/>
            <person name="Kalkatawi M."/>
            <person name="Stingl U."/>
            <person name="Bajic V.B."/>
        </authorList>
    </citation>
    <scope>NUCLEOTIDE SEQUENCE [LARGE SCALE GENOMIC DNA]</scope>
    <source>
        <strain evidence="2 3">SARL4B</strain>
    </source>
</reference>